<evidence type="ECO:0000256" key="8">
    <source>
        <dbReference type="ARBA" id="ARBA00022989"/>
    </source>
</evidence>
<organism evidence="12 13">
    <name type="scientific">Actimicrobium antarcticum</name>
    <dbReference type="NCBI Taxonomy" id="1051899"/>
    <lineage>
        <taxon>Bacteria</taxon>
        <taxon>Pseudomonadati</taxon>
        <taxon>Pseudomonadota</taxon>
        <taxon>Betaproteobacteria</taxon>
        <taxon>Burkholderiales</taxon>
        <taxon>Oxalobacteraceae</taxon>
        <taxon>Actimicrobium</taxon>
    </lineage>
</organism>
<protein>
    <recommendedName>
        <fullName evidence="14">Type II secretion system protein M</fullName>
    </recommendedName>
</protein>
<dbReference type="EMBL" id="BAAAZE010000008">
    <property type="protein sequence ID" value="GAA4022232.1"/>
    <property type="molecule type" value="Genomic_DNA"/>
</dbReference>
<evidence type="ECO:0000256" key="11">
    <source>
        <dbReference type="SAM" id="Phobius"/>
    </source>
</evidence>
<evidence type="ECO:0000256" key="6">
    <source>
        <dbReference type="ARBA" id="ARBA00022692"/>
    </source>
</evidence>
<keyword evidence="10" id="KW-0175">Coiled coil</keyword>
<evidence type="ECO:0000256" key="5">
    <source>
        <dbReference type="ARBA" id="ARBA00022519"/>
    </source>
</evidence>
<dbReference type="Gene3D" id="3.30.1360.100">
    <property type="entry name" value="General secretion pathway protein M, EpsM"/>
    <property type="match status" value="1"/>
</dbReference>
<keyword evidence="9 11" id="KW-0472">Membrane</keyword>
<reference evidence="13" key="1">
    <citation type="journal article" date="2019" name="Int. J. Syst. Evol. Microbiol.">
        <title>The Global Catalogue of Microorganisms (GCM) 10K type strain sequencing project: providing services to taxonomists for standard genome sequencing and annotation.</title>
        <authorList>
            <consortium name="The Broad Institute Genomics Platform"/>
            <consortium name="The Broad Institute Genome Sequencing Center for Infectious Disease"/>
            <person name="Wu L."/>
            <person name="Ma J."/>
        </authorList>
    </citation>
    <scope>NUCLEOTIDE SEQUENCE [LARGE SCALE GENOMIC DNA]</scope>
    <source>
        <strain evidence="13">JCM 16673</strain>
    </source>
</reference>
<keyword evidence="6 11" id="KW-0812">Transmembrane</keyword>
<comment type="subcellular location">
    <subcellularLocation>
        <location evidence="1">Cell inner membrane</location>
        <topology evidence="1">Single-pass membrane protein</topology>
    </subcellularLocation>
</comment>
<evidence type="ECO:0008006" key="14">
    <source>
        <dbReference type="Google" id="ProtNLM"/>
    </source>
</evidence>
<evidence type="ECO:0000256" key="4">
    <source>
        <dbReference type="ARBA" id="ARBA00022475"/>
    </source>
</evidence>
<evidence type="ECO:0000313" key="13">
    <source>
        <dbReference type="Proteomes" id="UP001501353"/>
    </source>
</evidence>
<comment type="similarity">
    <text evidence="2">Belongs to the GSP M family.</text>
</comment>
<feature type="transmembrane region" description="Helical" evidence="11">
    <location>
        <begin position="35"/>
        <end position="56"/>
    </location>
</feature>
<accession>A0ABP7T7I3</accession>
<feature type="coiled-coil region" evidence="10">
    <location>
        <begin position="59"/>
        <end position="89"/>
    </location>
</feature>
<comment type="caution">
    <text evidence="12">The sequence shown here is derived from an EMBL/GenBank/DDBJ whole genome shotgun (WGS) entry which is preliminary data.</text>
</comment>
<evidence type="ECO:0000256" key="10">
    <source>
        <dbReference type="SAM" id="Coils"/>
    </source>
</evidence>
<keyword evidence="8 11" id="KW-1133">Transmembrane helix</keyword>
<keyword evidence="4" id="KW-1003">Cell membrane</keyword>
<keyword evidence="5" id="KW-0997">Cell inner membrane</keyword>
<gene>
    <name evidence="12" type="ORF">GCM10022212_19200</name>
</gene>
<proteinExistence type="inferred from homology"/>
<evidence type="ECO:0000313" key="12">
    <source>
        <dbReference type="EMBL" id="GAA4022232.1"/>
    </source>
</evidence>
<keyword evidence="13" id="KW-1185">Reference proteome</keyword>
<dbReference type="InterPro" id="IPR007690">
    <property type="entry name" value="T2SS_GspM"/>
</dbReference>
<evidence type="ECO:0000256" key="1">
    <source>
        <dbReference type="ARBA" id="ARBA00004377"/>
    </source>
</evidence>
<dbReference type="Pfam" id="PF04612">
    <property type="entry name" value="T2SSM"/>
    <property type="match status" value="1"/>
</dbReference>
<dbReference type="Proteomes" id="UP001501353">
    <property type="component" value="Unassembled WGS sequence"/>
</dbReference>
<keyword evidence="7" id="KW-0653">Protein transport</keyword>
<evidence type="ECO:0000256" key="9">
    <source>
        <dbReference type="ARBA" id="ARBA00023136"/>
    </source>
</evidence>
<sequence length="180" mass="19450">MSTSANANFSANLNRLRDAAAAFWNDRSTKERKQLLIIGSVILAALIYLLLIDPALSGRAQLRKSLPELRQKAAEIQQLSRDAVALAANPAPPPPVITKESMEASLAARGLKPQSVVVTDEVIRLQLTSASFAALIGWLDEVQKTMRLSVIDTTITALTASDMVNATLTLRQQKSGTRSE</sequence>
<evidence type="ECO:0000256" key="7">
    <source>
        <dbReference type="ARBA" id="ARBA00022927"/>
    </source>
</evidence>
<name>A0ABP7T7I3_9BURK</name>
<evidence type="ECO:0000256" key="3">
    <source>
        <dbReference type="ARBA" id="ARBA00022448"/>
    </source>
</evidence>
<dbReference type="RefSeq" id="WP_344763083.1">
    <property type="nucleotide sequence ID" value="NZ_BAAAZE010000008.1"/>
</dbReference>
<dbReference type="SUPFAM" id="SSF103054">
    <property type="entry name" value="General secretion pathway protein M, EpsM"/>
    <property type="match status" value="1"/>
</dbReference>
<evidence type="ECO:0000256" key="2">
    <source>
        <dbReference type="ARBA" id="ARBA00010637"/>
    </source>
</evidence>
<keyword evidence="3" id="KW-0813">Transport</keyword>
<dbReference type="InterPro" id="IPR023229">
    <property type="entry name" value="T2SS_M_periplasmic_sf"/>
</dbReference>